<dbReference type="PROSITE" id="PS50178">
    <property type="entry name" value="ZF_FYVE"/>
    <property type="match status" value="1"/>
</dbReference>
<dbReference type="PANTHER" id="PTHR46603">
    <property type="entry name" value="ABSCISSION/NOCUT CHECKPOINT REGULATOR"/>
    <property type="match status" value="1"/>
</dbReference>
<dbReference type="AlphaFoldDB" id="A0A9P0JWF7"/>
<evidence type="ECO:0000256" key="1">
    <source>
        <dbReference type="ARBA" id="ARBA00022723"/>
    </source>
</evidence>
<feature type="region of interest" description="Disordered" evidence="5">
    <location>
        <begin position="202"/>
        <end position="285"/>
    </location>
</feature>
<dbReference type="GO" id="GO:0032154">
    <property type="term" value="C:cleavage furrow"/>
    <property type="evidence" value="ECO:0007669"/>
    <property type="project" value="TreeGrafter"/>
</dbReference>
<keyword evidence="3" id="KW-0862">Zinc</keyword>
<name>A0A9P0JWF7_ACAOB</name>
<dbReference type="GO" id="GO:0044878">
    <property type="term" value="P:mitotic cytokinesis checkpoint signaling"/>
    <property type="evidence" value="ECO:0007669"/>
    <property type="project" value="TreeGrafter"/>
</dbReference>
<dbReference type="SUPFAM" id="SSF57903">
    <property type="entry name" value="FYVE/PHD zinc finger"/>
    <property type="match status" value="1"/>
</dbReference>
<feature type="compositionally biased region" description="Acidic residues" evidence="5">
    <location>
        <begin position="264"/>
        <end position="280"/>
    </location>
</feature>
<evidence type="ECO:0000256" key="3">
    <source>
        <dbReference type="ARBA" id="ARBA00022833"/>
    </source>
</evidence>
<dbReference type="InterPro" id="IPR011011">
    <property type="entry name" value="Znf_FYVE_PHD"/>
</dbReference>
<feature type="compositionally biased region" description="Basic and acidic residues" evidence="5">
    <location>
        <begin position="228"/>
        <end position="251"/>
    </location>
</feature>
<keyword evidence="2 4" id="KW-0863">Zinc-finger</keyword>
<evidence type="ECO:0000259" key="6">
    <source>
        <dbReference type="PROSITE" id="PS50178"/>
    </source>
</evidence>
<gene>
    <name evidence="7" type="ORF">ACAOBT_LOCUS4368</name>
</gene>
<dbReference type="InterPro" id="IPR044553">
    <property type="entry name" value="Bbox1_ANCHR"/>
</dbReference>
<dbReference type="GO" id="GO:0009838">
    <property type="term" value="P:abscission"/>
    <property type="evidence" value="ECO:0007669"/>
    <property type="project" value="TreeGrafter"/>
</dbReference>
<dbReference type="GO" id="GO:0008270">
    <property type="term" value="F:zinc ion binding"/>
    <property type="evidence" value="ECO:0007669"/>
    <property type="project" value="UniProtKB-KW"/>
</dbReference>
<comment type="caution">
    <text evidence="7">The sequence shown here is derived from an EMBL/GenBank/DDBJ whole genome shotgun (WGS) entry which is preliminary data.</text>
</comment>
<organism evidence="7 8">
    <name type="scientific">Acanthoscelides obtectus</name>
    <name type="common">Bean weevil</name>
    <name type="synonym">Bruchus obtectus</name>
    <dbReference type="NCBI Taxonomy" id="200917"/>
    <lineage>
        <taxon>Eukaryota</taxon>
        <taxon>Metazoa</taxon>
        <taxon>Ecdysozoa</taxon>
        <taxon>Arthropoda</taxon>
        <taxon>Hexapoda</taxon>
        <taxon>Insecta</taxon>
        <taxon>Pterygota</taxon>
        <taxon>Neoptera</taxon>
        <taxon>Endopterygota</taxon>
        <taxon>Coleoptera</taxon>
        <taxon>Polyphaga</taxon>
        <taxon>Cucujiformia</taxon>
        <taxon>Chrysomeloidea</taxon>
        <taxon>Chrysomelidae</taxon>
        <taxon>Bruchinae</taxon>
        <taxon>Bruchini</taxon>
        <taxon>Acanthoscelides</taxon>
    </lineage>
</organism>
<dbReference type="PANTHER" id="PTHR46603:SF1">
    <property type="entry name" value="ABSCISSION_NOCUT CHECKPOINT REGULATOR"/>
    <property type="match status" value="1"/>
</dbReference>
<keyword evidence="1" id="KW-0479">Metal-binding</keyword>
<dbReference type="Pfam" id="PF22586">
    <property type="entry name" value="ANCHR-like_BBOX"/>
    <property type="match status" value="1"/>
</dbReference>
<dbReference type="SUPFAM" id="SSF57845">
    <property type="entry name" value="B-box zinc-binding domain"/>
    <property type="match status" value="1"/>
</dbReference>
<dbReference type="InterPro" id="IPR013083">
    <property type="entry name" value="Znf_RING/FYVE/PHD"/>
</dbReference>
<sequence length="339" mass="39043">MSCNQCGIKYNFFHKEMGCSSCKRSFCGKCLNQKLRISPKGHKEPVCKGCYLKLQAGSSDEAPQPIIPPDTFFKRWENLENPTAKPPITVYKQDRTNQNQSYFGLSKADIELMKRLEKLKDNGDQSKSLPTDAEIRARLSQLKGDNHYTEEPVKGKVLYPTDSRSDPEKVDSLLEQFVKEKEIEITKDPTLEGIEARLATLRDQGVRPNEGPYVRELHDGGSDEESGNEEREVDKLTRKIMDEVAMDDRNHLKSKSKWKKDERDETSDEDPEMTDDDDEDSTTKPCRDCPELPWCVLCNNDATYRCTDCTGDLYCDECNREVHRNWGENDHKVVPYRRK</sequence>
<evidence type="ECO:0000256" key="2">
    <source>
        <dbReference type="ARBA" id="ARBA00022771"/>
    </source>
</evidence>
<accession>A0A9P0JWF7</accession>
<dbReference type="Proteomes" id="UP001152888">
    <property type="component" value="Unassembled WGS sequence"/>
</dbReference>
<dbReference type="GO" id="GO:0030496">
    <property type="term" value="C:midbody"/>
    <property type="evidence" value="ECO:0007669"/>
    <property type="project" value="TreeGrafter"/>
</dbReference>
<reference evidence="7" key="1">
    <citation type="submission" date="2022-03" db="EMBL/GenBank/DDBJ databases">
        <authorList>
            <person name="Sayadi A."/>
        </authorList>
    </citation>
    <scope>NUCLEOTIDE SEQUENCE</scope>
</reference>
<evidence type="ECO:0000313" key="7">
    <source>
        <dbReference type="EMBL" id="CAH1961838.1"/>
    </source>
</evidence>
<evidence type="ECO:0000313" key="8">
    <source>
        <dbReference type="Proteomes" id="UP001152888"/>
    </source>
</evidence>
<protein>
    <recommendedName>
        <fullName evidence="6">FYVE-type domain-containing protein</fullName>
    </recommendedName>
</protein>
<dbReference type="InterPro" id="IPR017455">
    <property type="entry name" value="Znf_FYVE-rel"/>
</dbReference>
<feature type="domain" description="FYVE-type" evidence="6">
    <location>
        <begin position="1"/>
        <end position="55"/>
    </location>
</feature>
<keyword evidence="8" id="KW-1185">Reference proteome</keyword>
<dbReference type="EMBL" id="CAKOFQ010006697">
    <property type="protein sequence ID" value="CAH1961838.1"/>
    <property type="molecule type" value="Genomic_DNA"/>
</dbReference>
<proteinExistence type="predicted"/>
<dbReference type="CDD" id="cd19817">
    <property type="entry name" value="Bbox1_ANCHR-like"/>
    <property type="match status" value="1"/>
</dbReference>
<evidence type="ECO:0000256" key="5">
    <source>
        <dbReference type="SAM" id="MobiDB-lite"/>
    </source>
</evidence>
<dbReference type="Gene3D" id="3.30.40.10">
    <property type="entry name" value="Zinc/RING finger domain, C3HC4 (zinc finger)"/>
    <property type="match status" value="1"/>
</dbReference>
<evidence type="ECO:0000256" key="4">
    <source>
        <dbReference type="PROSITE-ProRule" id="PRU00091"/>
    </source>
</evidence>
<dbReference type="OrthoDB" id="5407799at2759"/>
<dbReference type="GO" id="GO:0005813">
    <property type="term" value="C:centrosome"/>
    <property type="evidence" value="ECO:0007669"/>
    <property type="project" value="TreeGrafter"/>
</dbReference>
<dbReference type="GO" id="GO:0032266">
    <property type="term" value="F:phosphatidylinositol-3-phosphate binding"/>
    <property type="evidence" value="ECO:0007669"/>
    <property type="project" value="TreeGrafter"/>
</dbReference>